<dbReference type="OrthoDB" id="1750977at2759"/>
<gene>
    <name evidence="2" type="ORF">OLEA9_A083574</name>
</gene>
<dbReference type="AlphaFoldDB" id="A0A8S0ULG8"/>
<evidence type="ECO:0000313" key="3">
    <source>
        <dbReference type="Proteomes" id="UP000594638"/>
    </source>
</evidence>
<name>A0A8S0ULG8_OLEEU</name>
<dbReference type="EMBL" id="CACTIH010007819">
    <property type="protein sequence ID" value="CAA3018343.1"/>
    <property type="molecule type" value="Genomic_DNA"/>
</dbReference>
<evidence type="ECO:0000313" key="2">
    <source>
        <dbReference type="EMBL" id="CAA3018343.1"/>
    </source>
</evidence>
<organism evidence="2 3">
    <name type="scientific">Olea europaea subsp. europaea</name>
    <dbReference type="NCBI Taxonomy" id="158383"/>
    <lineage>
        <taxon>Eukaryota</taxon>
        <taxon>Viridiplantae</taxon>
        <taxon>Streptophyta</taxon>
        <taxon>Embryophyta</taxon>
        <taxon>Tracheophyta</taxon>
        <taxon>Spermatophyta</taxon>
        <taxon>Magnoliopsida</taxon>
        <taxon>eudicotyledons</taxon>
        <taxon>Gunneridae</taxon>
        <taxon>Pentapetalae</taxon>
        <taxon>asterids</taxon>
        <taxon>lamiids</taxon>
        <taxon>Lamiales</taxon>
        <taxon>Oleaceae</taxon>
        <taxon>Oleeae</taxon>
        <taxon>Olea</taxon>
    </lineage>
</organism>
<evidence type="ECO:0000256" key="1">
    <source>
        <dbReference type="SAM" id="MobiDB-lite"/>
    </source>
</evidence>
<reference evidence="2 3" key="1">
    <citation type="submission" date="2019-12" db="EMBL/GenBank/DDBJ databases">
        <authorList>
            <person name="Alioto T."/>
            <person name="Alioto T."/>
            <person name="Gomez Garrido J."/>
        </authorList>
    </citation>
    <scope>NUCLEOTIDE SEQUENCE [LARGE SCALE GENOMIC DNA]</scope>
</reference>
<feature type="region of interest" description="Disordered" evidence="1">
    <location>
        <begin position="108"/>
        <end position="130"/>
    </location>
</feature>
<accession>A0A8S0ULG8</accession>
<dbReference type="Gramene" id="OE9A083574T1">
    <property type="protein sequence ID" value="OE9A083574C1"/>
    <property type="gene ID" value="OE9A083574"/>
</dbReference>
<comment type="caution">
    <text evidence="2">The sequence shown here is derived from an EMBL/GenBank/DDBJ whole genome shotgun (WGS) entry which is preliminary data.</text>
</comment>
<sequence>MAKEAQRAASPVRITEALYMEFEPESSSATGPRAISGSKLVGAGLGSLLLDGNIPGASDGVAELEGTLEDAGLVADAGEVAGVEGNGDETGGDTAGVLTGVGVSVVGGDAGDGTGTEMPADGEKADGVGDCNGDADGLVFGELTGTAGETFEGGESTGDFAGDA</sequence>
<dbReference type="Proteomes" id="UP000594638">
    <property type="component" value="Unassembled WGS sequence"/>
</dbReference>
<protein>
    <submittedName>
        <fullName evidence="2">Uncharacterized protein</fullName>
    </submittedName>
</protein>
<keyword evidence="3" id="KW-1185">Reference proteome</keyword>
<proteinExistence type="predicted"/>